<dbReference type="GO" id="GO:0004519">
    <property type="term" value="F:endonuclease activity"/>
    <property type="evidence" value="ECO:0007669"/>
    <property type="project" value="UniProtKB-KW"/>
</dbReference>
<feature type="domain" description="Endonuclease/exonuclease/phosphatase" evidence="2">
    <location>
        <begin position="35"/>
        <end position="281"/>
    </location>
</feature>
<feature type="chain" id="PRO_5043711599" evidence="1">
    <location>
        <begin position="24"/>
        <end position="290"/>
    </location>
</feature>
<dbReference type="AlphaFoldDB" id="A0AAW5N6G4"/>
<dbReference type="GO" id="GO:0000175">
    <property type="term" value="F:3'-5'-RNA exonuclease activity"/>
    <property type="evidence" value="ECO:0007669"/>
    <property type="project" value="TreeGrafter"/>
</dbReference>
<keyword evidence="4" id="KW-1185">Reference proteome</keyword>
<dbReference type="Pfam" id="PF03372">
    <property type="entry name" value="Exo_endo_phos"/>
    <property type="match status" value="1"/>
</dbReference>
<dbReference type="EMBL" id="JANRHJ010000003">
    <property type="protein sequence ID" value="MCR8873079.1"/>
    <property type="molecule type" value="Genomic_DNA"/>
</dbReference>
<reference evidence="3 4" key="1">
    <citation type="submission" date="2022-08" db="EMBL/GenBank/DDBJ databases">
        <authorList>
            <person name="Zeman M."/>
            <person name="Kubasova T."/>
        </authorList>
    </citation>
    <scope>NUCLEOTIDE SEQUENCE [LARGE SCALE GENOMIC DNA]</scope>
    <source>
        <strain evidence="3 4">ET62</strain>
    </source>
</reference>
<evidence type="ECO:0000259" key="2">
    <source>
        <dbReference type="Pfam" id="PF03372"/>
    </source>
</evidence>
<dbReference type="PANTHER" id="PTHR12121:SF36">
    <property type="entry name" value="ENDONUCLEASE_EXONUCLEASE_PHOSPHATASE DOMAIN-CONTAINING PROTEIN"/>
    <property type="match status" value="1"/>
</dbReference>
<dbReference type="Gene3D" id="3.60.10.10">
    <property type="entry name" value="Endonuclease/exonuclease/phosphatase"/>
    <property type="match status" value="1"/>
</dbReference>
<dbReference type="InterPro" id="IPR050410">
    <property type="entry name" value="CCR4/nocturin_mRNA_transcr"/>
</dbReference>
<comment type="caution">
    <text evidence="3">The sequence shown here is derived from an EMBL/GenBank/DDBJ whole genome shotgun (WGS) entry which is preliminary data.</text>
</comment>
<keyword evidence="3" id="KW-0255">Endonuclease</keyword>
<evidence type="ECO:0000313" key="3">
    <source>
        <dbReference type="EMBL" id="MCR8873079.1"/>
    </source>
</evidence>
<dbReference type="InterPro" id="IPR005135">
    <property type="entry name" value="Endo/exonuclease/phosphatase"/>
</dbReference>
<dbReference type="PANTHER" id="PTHR12121">
    <property type="entry name" value="CARBON CATABOLITE REPRESSOR PROTEIN 4"/>
    <property type="match status" value="1"/>
</dbReference>
<dbReference type="SUPFAM" id="SSF56219">
    <property type="entry name" value="DNase I-like"/>
    <property type="match status" value="1"/>
</dbReference>
<accession>A0AAW5N6G4</accession>
<name>A0AAW5N6G4_9BACT</name>
<keyword evidence="3" id="KW-0378">Hydrolase</keyword>
<dbReference type="InterPro" id="IPR036691">
    <property type="entry name" value="Endo/exonu/phosph_ase_sf"/>
</dbReference>
<gene>
    <name evidence="3" type="ORF">NW209_03405</name>
</gene>
<sequence>MKHLKNWILAALLGVNIAGNVSAQTSQQPITVNWGTFNIRYDNPDDQENNWKFRKDRVATFIQQEKLDIVGMQEVLHNQLEDLKTRLPEYAEVGIGREDGKQQGEYAPIFYRKDRFKLLDSNTFWLSQYPDSVGFIGWDGACTRIATWAKLEEKSTGKIFLAVNTHMDHVGVEARRKGALLIIERIQEIVGNRPAVLTGDFNVNDASEAYQTLTTNKFVLKDAYKTADVKEGVSYTFHDFGKIPMDEREKIDFIFVTPQIKVNRSWIPKENADGKGLLSDHNPQLATLQF</sequence>
<dbReference type="Proteomes" id="UP001204579">
    <property type="component" value="Unassembled WGS sequence"/>
</dbReference>
<keyword evidence="1" id="KW-0732">Signal</keyword>
<evidence type="ECO:0000256" key="1">
    <source>
        <dbReference type="SAM" id="SignalP"/>
    </source>
</evidence>
<proteinExistence type="predicted"/>
<organism evidence="3 4">
    <name type="scientific">Phocaeicola barnesiae</name>
    <dbReference type="NCBI Taxonomy" id="376804"/>
    <lineage>
        <taxon>Bacteria</taxon>
        <taxon>Pseudomonadati</taxon>
        <taxon>Bacteroidota</taxon>
        <taxon>Bacteroidia</taxon>
        <taxon>Bacteroidales</taxon>
        <taxon>Bacteroidaceae</taxon>
        <taxon>Phocaeicola</taxon>
    </lineage>
</organism>
<keyword evidence="3" id="KW-0540">Nuclease</keyword>
<dbReference type="RefSeq" id="WP_018712034.1">
    <property type="nucleotide sequence ID" value="NZ_JANRHJ010000003.1"/>
</dbReference>
<dbReference type="GeneID" id="82444459"/>
<protein>
    <submittedName>
        <fullName evidence="3">Endonuclease/exonuclease/phosphatase family protein</fullName>
    </submittedName>
</protein>
<feature type="signal peptide" evidence="1">
    <location>
        <begin position="1"/>
        <end position="23"/>
    </location>
</feature>
<evidence type="ECO:0000313" key="4">
    <source>
        <dbReference type="Proteomes" id="UP001204579"/>
    </source>
</evidence>
<dbReference type="CDD" id="cd09083">
    <property type="entry name" value="EEP-1"/>
    <property type="match status" value="1"/>
</dbReference>